<evidence type="ECO:0000313" key="4">
    <source>
        <dbReference type="Proteomes" id="UP001280581"/>
    </source>
</evidence>
<dbReference type="AlphaFoldDB" id="A0AAN6LYL1"/>
<evidence type="ECO:0000256" key="1">
    <source>
        <dbReference type="SAM" id="MobiDB-lite"/>
    </source>
</evidence>
<keyword evidence="4" id="KW-1185">Reference proteome</keyword>
<sequence length="222" mass="22195">MKPTTIFALVGQLALAMATVNPKQESTRPMHAASHRLDGSVSNILNETPANRASACSVAPTTTVCKTETSTITQTLTVTALSSLPVGPPVTAVSPTNPSPPLSYPVSASPSSELHSSFVSSVVASTTAPIVPVSTSVVPPHSGHLTVTSGSSSAWSTTWSVPYPIHNSTLSATGTAPHSSGTGVVTPSTSAPLTAPTNGADKTAINGLAAAVFAIGGVFLSL</sequence>
<keyword evidence="2" id="KW-0732">Signal</keyword>
<feature type="compositionally biased region" description="Low complexity" evidence="1">
    <location>
        <begin position="179"/>
        <end position="195"/>
    </location>
</feature>
<name>A0AAN6LYL1_9PLEO</name>
<feature type="signal peptide" evidence="2">
    <location>
        <begin position="1"/>
        <end position="18"/>
    </location>
</feature>
<feature type="chain" id="PRO_5042861269" evidence="2">
    <location>
        <begin position="19"/>
        <end position="222"/>
    </location>
</feature>
<organism evidence="3 4">
    <name type="scientific">Pseudopithomyces chartarum</name>
    <dbReference type="NCBI Taxonomy" id="1892770"/>
    <lineage>
        <taxon>Eukaryota</taxon>
        <taxon>Fungi</taxon>
        <taxon>Dikarya</taxon>
        <taxon>Ascomycota</taxon>
        <taxon>Pezizomycotina</taxon>
        <taxon>Dothideomycetes</taxon>
        <taxon>Pleosporomycetidae</taxon>
        <taxon>Pleosporales</taxon>
        <taxon>Massarineae</taxon>
        <taxon>Didymosphaeriaceae</taxon>
        <taxon>Pseudopithomyces</taxon>
    </lineage>
</organism>
<dbReference type="EMBL" id="WVTA01000007">
    <property type="protein sequence ID" value="KAK3208540.1"/>
    <property type="molecule type" value="Genomic_DNA"/>
</dbReference>
<evidence type="ECO:0000256" key="2">
    <source>
        <dbReference type="SAM" id="SignalP"/>
    </source>
</evidence>
<proteinExistence type="predicted"/>
<protein>
    <submittedName>
        <fullName evidence="3">Uncharacterized protein</fullName>
    </submittedName>
</protein>
<reference evidence="3 4" key="1">
    <citation type="submission" date="2021-02" db="EMBL/GenBank/DDBJ databases">
        <title>Genome assembly of Pseudopithomyces chartarum.</title>
        <authorList>
            <person name="Jauregui R."/>
            <person name="Singh J."/>
            <person name="Voisey C."/>
        </authorList>
    </citation>
    <scope>NUCLEOTIDE SEQUENCE [LARGE SCALE GENOMIC DNA]</scope>
    <source>
        <strain evidence="3 4">AGR01</strain>
    </source>
</reference>
<accession>A0AAN6LYL1</accession>
<feature type="region of interest" description="Disordered" evidence="1">
    <location>
        <begin position="172"/>
        <end position="195"/>
    </location>
</feature>
<dbReference type="Proteomes" id="UP001280581">
    <property type="component" value="Unassembled WGS sequence"/>
</dbReference>
<evidence type="ECO:0000313" key="3">
    <source>
        <dbReference type="EMBL" id="KAK3208540.1"/>
    </source>
</evidence>
<gene>
    <name evidence="3" type="ORF">GRF29_77g1017034</name>
</gene>
<comment type="caution">
    <text evidence="3">The sequence shown here is derived from an EMBL/GenBank/DDBJ whole genome shotgun (WGS) entry which is preliminary data.</text>
</comment>